<feature type="repeat" description="TPR" evidence="3">
    <location>
        <begin position="313"/>
        <end position="346"/>
    </location>
</feature>
<dbReference type="Gene3D" id="1.25.40.10">
    <property type="entry name" value="Tetratricopeptide repeat domain"/>
    <property type="match status" value="3"/>
</dbReference>
<reference evidence="4" key="1">
    <citation type="journal article" date="2020" name="mSystems">
        <title>Genome- and Community-Level Interaction Insights into Carbon Utilization and Element Cycling Functions of Hydrothermarchaeota in Hydrothermal Sediment.</title>
        <authorList>
            <person name="Zhou Z."/>
            <person name="Liu Y."/>
            <person name="Xu W."/>
            <person name="Pan J."/>
            <person name="Luo Z.H."/>
            <person name="Li M."/>
        </authorList>
    </citation>
    <scope>NUCLEOTIDE SEQUENCE [LARGE SCALE GENOMIC DNA]</scope>
    <source>
        <strain evidence="4">SpSt-488</strain>
    </source>
</reference>
<keyword evidence="1" id="KW-0677">Repeat</keyword>
<dbReference type="InterPro" id="IPR011990">
    <property type="entry name" value="TPR-like_helical_dom_sf"/>
</dbReference>
<evidence type="ECO:0000256" key="2">
    <source>
        <dbReference type="ARBA" id="ARBA00022803"/>
    </source>
</evidence>
<dbReference type="SMART" id="SM00028">
    <property type="entry name" value="TPR"/>
    <property type="match status" value="2"/>
</dbReference>
<dbReference type="PANTHER" id="PTHR45586">
    <property type="entry name" value="TPR REPEAT-CONTAINING PROTEIN PA4667"/>
    <property type="match status" value="1"/>
</dbReference>
<name>A0A7C4CE30_UNCW3</name>
<sequence>MSEDTMLCVNSLPRVGAGRLALVLLACWMAASGQSVETASRLERAGQLEAAWAEYRRAVELAPQDPAAFRGYARLCLQLGRADSLVTLSRRLQAADTSNVQYALGLIEGLLGVRHRAEALAEARTAAQRWPGRVGSVVDVLREGKEYAAAAELLSRSMAQTGFRPDFALRLVELYELNQQYASAVRVLVDLANRDARAASGQFVRLRLYGSRGAGRQVILELAALQDTLLRDRAEAQVQLGAGNQVRAVELMKRAHSARDLYQFGRDCERDGFDAAALAVYRSMGAGIDVARVLRRMGRSAEAREVLAGETAPAALFELGELLREERDFRAAVGVYRRLLALQPRNVQALEGLAASELGLGRLDSALRVLERMETESDRSVLHGARVMFYKGELDSARERALSLGRRFPLSPLVNDGLELALLCRGGERVAGLAEAMLDYETGADEAGLRRAGELSRGDDIVAEQALLLRAAFLRRAGRPREALAVLDSALSRPETRELRGRMMLERAFVLRDEMRDDGRFRLALEELLERLPGSPYAPLARNLLAESASPDRGGKVR</sequence>
<dbReference type="EMBL" id="DSUT01000144">
    <property type="protein sequence ID" value="HGK28648.1"/>
    <property type="molecule type" value="Genomic_DNA"/>
</dbReference>
<comment type="caution">
    <text evidence="4">The sequence shown here is derived from an EMBL/GenBank/DDBJ whole genome shotgun (WGS) entry which is preliminary data.</text>
</comment>
<keyword evidence="2 3" id="KW-0802">TPR repeat</keyword>
<dbReference type="PANTHER" id="PTHR45586:SF1">
    <property type="entry name" value="LIPOPOLYSACCHARIDE ASSEMBLY PROTEIN B"/>
    <property type="match status" value="1"/>
</dbReference>
<gene>
    <name evidence="4" type="ORF">ENS41_06800</name>
</gene>
<proteinExistence type="predicted"/>
<dbReference type="PROSITE" id="PS50005">
    <property type="entry name" value="TPR"/>
    <property type="match status" value="1"/>
</dbReference>
<evidence type="ECO:0000256" key="1">
    <source>
        <dbReference type="ARBA" id="ARBA00022737"/>
    </source>
</evidence>
<protein>
    <submittedName>
        <fullName evidence="4">Tetratricopeptide repeat protein</fullName>
    </submittedName>
</protein>
<accession>A0A7C4CE30</accession>
<organism evidence="4">
    <name type="scientific">candidate division WOR-3 bacterium</name>
    <dbReference type="NCBI Taxonomy" id="2052148"/>
    <lineage>
        <taxon>Bacteria</taxon>
        <taxon>Bacteria division WOR-3</taxon>
    </lineage>
</organism>
<dbReference type="InterPro" id="IPR019734">
    <property type="entry name" value="TPR_rpt"/>
</dbReference>
<dbReference type="InterPro" id="IPR051012">
    <property type="entry name" value="CellSynth/LPSAsmb/PSIAsmb"/>
</dbReference>
<dbReference type="SUPFAM" id="SSF48452">
    <property type="entry name" value="TPR-like"/>
    <property type="match status" value="1"/>
</dbReference>
<dbReference type="AlphaFoldDB" id="A0A7C4CE30"/>
<evidence type="ECO:0000256" key="3">
    <source>
        <dbReference type="PROSITE-ProRule" id="PRU00339"/>
    </source>
</evidence>
<dbReference type="Pfam" id="PF13432">
    <property type="entry name" value="TPR_16"/>
    <property type="match status" value="2"/>
</dbReference>
<evidence type="ECO:0000313" key="4">
    <source>
        <dbReference type="EMBL" id="HGK28648.1"/>
    </source>
</evidence>